<feature type="transmembrane region" description="Helical" evidence="2">
    <location>
        <begin position="12"/>
        <end position="33"/>
    </location>
</feature>
<organism evidence="3 4">
    <name type="scientific">Basidiobolus meristosporus CBS 931.73</name>
    <dbReference type="NCBI Taxonomy" id="1314790"/>
    <lineage>
        <taxon>Eukaryota</taxon>
        <taxon>Fungi</taxon>
        <taxon>Fungi incertae sedis</taxon>
        <taxon>Zoopagomycota</taxon>
        <taxon>Entomophthoromycotina</taxon>
        <taxon>Basidiobolomycetes</taxon>
        <taxon>Basidiobolales</taxon>
        <taxon>Basidiobolaceae</taxon>
        <taxon>Basidiobolus</taxon>
    </lineage>
</organism>
<sequence length="114" mass="13368">MEWLAQTIRTVGATIAVLLFVIFCIFSAWYVVWKLILSKIGVFREIAGLQPPKPATKQRKKVTMQAFDHRETRSFRHSQPAHEDHSYNAERPRVRKNMHEESKPLIFESQYISP</sequence>
<dbReference type="Pfam" id="PF15938">
    <property type="entry name" value="DUF4750"/>
    <property type="match status" value="1"/>
</dbReference>
<evidence type="ECO:0000256" key="2">
    <source>
        <dbReference type="SAM" id="Phobius"/>
    </source>
</evidence>
<keyword evidence="4" id="KW-1185">Reference proteome</keyword>
<comment type="caution">
    <text evidence="3">The sequence shown here is derived from an EMBL/GenBank/DDBJ whole genome shotgun (WGS) entry which is preliminary data.</text>
</comment>
<keyword evidence="2" id="KW-0472">Membrane</keyword>
<keyword evidence="2" id="KW-1133">Transmembrane helix</keyword>
<accession>A0A1Y1X7K6</accession>
<dbReference type="OrthoDB" id="545391at2759"/>
<keyword evidence="2" id="KW-0812">Transmembrane</keyword>
<name>A0A1Y1X7K6_9FUNG</name>
<proteinExistence type="predicted"/>
<dbReference type="EMBL" id="MCFE01000708">
    <property type="protein sequence ID" value="ORX81314.1"/>
    <property type="molecule type" value="Genomic_DNA"/>
</dbReference>
<protein>
    <submittedName>
        <fullName evidence="3">Uncharacterized protein</fullName>
    </submittedName>
</protein>
<dbReference type="InParanoid" id="A0A1Y1X7K6"/>
<reference evidence="3 4" key="1">
    <citation type="submission" date="2016-07" db="EMBL/GenBank/DDBJ databases">
        <title>Pervasive Adenine N6-methylation of Active Genes in Fungi.</title>
        <authorList>
            <consortium name="DOE Joint Genome Institute"/>
            <person name="Mondo S.J."/>
            <person name="Dannebaum R.O."/>
            <person name="Kuo R.C."/>
            <person name="Labutti K."/>
            <person name="Haridas S."/>
            <person name="Kuo A."/>
            <person name="Salamov A."/>
            <person name="Ahrendt S.R."/>
            <person name="Lipzen A."/>
            <person name="Sullivan W."/>
            <person name="Andreopoulos W.B."/>
            <person name="Clum A."/>
            <person name="Lindquist E."/>
            <person name="Daum C."/>
            <person name="Ramamoorthy G.K."/>
            <person name="Gryganskyi A."/>
            <person name="Culley D."/>
            <person name="Magnuson J.K."/>
            <person name="James T.Y."/>
            <person name="O'Malley M.A."/>
            <person name="Stajich J.E."/>
            <person name="Spatafora J.W."/>
            <person name="Visel A."/>
            <person name="Grigoriev I.V."/>
        </authorList>
    </citation>
    <scope>NUCLEOTIDE SEQUENCE [LARGE SCALE GENOMIC DNA]</scope>
    <source>
        <strain evidence="3 4">CBS 931.73</strain>
    </source>
</reference>
<dbReference type="AlphaFoldDB" id="A0A1Y1X7K6"/>
<evidence type="ECO:0000313" key="3">
    <source>
        <dbReference type="EMBL" id="ORX81314.1"/>
    </source>
</evidence>
<evidence type="ECO:0000313" key="4">
    <source>
        <dbReference type="Proteomes" id="UP000193498"/>
    </source>
</evidence>
<evidence type="ECO:0000256" key="1">
    <source>
        <dbReference type="SAM" id="MobiDB-lite"/>
    </source>
</evidence>
<dbReference type="Proteomes" id="UP000193498">
    <property type="component" value="Unassembled WGS sequence"/>
</dbReference>
<feature type="region of interest" description="Disordered" evidence="1">
    <location>
        <begin position="70"/>
        <end position="94"/>
    </location>
</feature>
<gene>
    <name evidence="3" type="ORF">K493DRAFT_320704</name>
</gene>
<dbReference type="InterPro" id="IPR031851">
    <property type="entry name" value="DUF4750"/>
</dbReference>